<dbReference type="EMBL" id="JARK01001349">
    <property type="protein sequence ID" value="EYC24675.1"/>
    <property type="molecule type" value="Genomic_DNA"/>
</dbReference>
<organism evidence="1 2">
    <name type="scientific">Ancylostoma ceylanicum</name>
    <dbReference type="NCBI Taxonomy" id="53326"/>
    <lineage>
        <taxon>Eukaryota</taxon>
        <taxon>Metazoa</taxon>
        <taxon>Ecdysozoa</taxon>
        <taxon>Nematoda</taxon>
        <taxon>Chromadorea</taxon>
        <taxon>Rhabditida</taxon>
        <taxon>Rhabditina</taxon>
        <taxon>Rhabditomorpha</taxon>
        <taxon>Strongyloidea</taxon>
        <taxon>Ancylostomatidae</taxon>
        <taxon>Ancylostomatinae</taxon>
        <taxon>Ancylostoma</taxon>
    </lineage>
</organism>
<sequence>MNAVAEGAVPLLELLCRCANSEGAVAGVVLPLRQPQGCRCWSCSAVAPTPRVPLLELLCHCDNFMNAVAEGAVPLLELLCRCANSEGAIAGVVLPLR</sequence>
<gene>
    <name evidence="1" type="primary">Acey_s0013.g2046</name>
    <name evidence="1" type="ORF">Y032_0013g2046</name>
</gene>
<accession>A0A016VB74</accession>
<comment type="caution">
    <text evidence="1">The sequence shown here is derived from an EMBL/GenBank/DDBJ whole genome shotgun (WGS) entry which is preliminary data.</text>
</comment>
<protein>
    <submittedName>
        <fullName evidence="1">Uncharacterized protein</fullName>
    </submittedName>
</protein>
<proteinExistence type="predicted"/>
<dbReference type="AlphaFoldDB" id="A0A016VB74"/>
<name>A0A016VB74_9BILA</name>
<reference evidence="2" key="1">
    <citation type="journal article" date="2015" name="Nat. Genet.">
        <title>The genome and transcriptome of the zoonotic hookworm Ancylostoma ceylanicum identify infection-specific gene families.</title>
        <authorList>
            <person name="Schwarz E.M."/>
            <person name="Hu Y."/>
            <person name="Antoshechkin I."/>
            <person name="Miller M.M."/>
            <person name="Sternberg P.W."/>
            <person name="Aroian R.V."/>
        </authorList>
    </citation>
    <scope>NUCLEOTIDE SEQUENCE</scope>
    <source>
        <strain evidence="2">HY135</strain>
    </source>
</reference>
<dbReference type="Proteomes" id="UP000024635">
    <property type="component" value="Unassembled WGS sequence"/>
</dbReference>
<evidence type="ECO:0000313" key="2">
    <source>
        <dbReference type="Proteomes" id="UP000024635"/>
    </source>
</evidence>
<keyword evidence="2" id="KW-1185">Reference proteome</keyword>
<evidence type="ECO:0000313" key="1">
    <source>
        <dbReference type="EMBL" id="EYC24675.1"/>
    </source>
</evidence>